<comment type="caution">
    <text evidence="2">The sequence shown here is derived from an EMBL/GenBank/DDBJ whole genome shotgun (WGS) entry which is preliminary data.</text>
</comment>
<evidence type="ECO:0000313" key="2">
    <source>
        <dbReference type="EMBL" id="PYC87441.1"/>
    </source>
</evidence>
<evidence type="ECO:0000256" key="1">
    <source>
        <dbReference type="SAM" id="MobiDB-lite"/>
    </source>
</evidence>
<dbReference type="EMBL" id="PYBW01000014">
    <property type="protein sequence ID" value="PYC87441.1"/>
    <property type="molecule type" value="Genomic_DNA"/>
</dbReference>
<keyword evidence="3" id="KW-1185">Reference proteome</keyword>
<proteinExistence type="predicted"/>
<name>A0A2V4PMM1_9ACTN</name>
<sequence length="843" mass="90314">MTASPIAPGRVWRPYDDDPLVTPDMLAGLDACDSVARGRLLAYLGAVVAHRAAPVHTSVAFNAVYFGYDIEAGGYVGGPLDIGDFPSVALGDEVEALPVGAMINIRTGGDLLPAEVVYKEGAHTGIGLYGETPYWLSGAPSGARGPGLLAPDEAPALRERLVFDSTAFGQGLAPKAERLQRLRRQDRTDAFGHLVVDSRYARADADLSDADYYAHYLVARGRAQLTSALAPVALPLLLEPGSGDGELLAAVRGLMSTVRQALAALDEARTWGEYAFTRASMARRLADSGSLGRDDLVRLAESTARHGIPRERRRVGSAMPRPAYTALGVVLRAQPEWRERLWGTDYPLAVCHANSVLSDYARREHDEMTGLLPSGVRLSLDDRWQGGGVWRAELAAVGGRVGRALANAAVDEPAGLGWGESFPRQPSPQVPRSRVPVQAQTGPESQPEPQCQPRSADITAPEVGSTDSSAVAPEPAAEGNTQLPNECPGDPTPPDAPQAVEADAAAKEPEPAPRWPHDSELGFAVLLSADDSQTEWAQPLRLSHVLGEFLPLPEHVARQLASGGAALGRVRVVLHHAGQPLPPEESCHDARLIVGEHGSQLDGIPWPLDFFPGIWLSFTWQRGSSVIHARTALLQHPVTIDGDLISHRYDPQVLTRDGSAAARTAAECVEGLSPRQLLLVAVRRLGLLDRFGQAVLARTDVPDAVDAVMGGARIEAARIEAALAGLLADERLTLGRGSRGTDGATHHPPQSGEPLVDLVCYRPHRVDVRRPGGSTSPREPAPFGPKVLEHGVAGFLRRIGHLGHEATDEQRALYRADHRRFRLSGPAELPPGYTYVRPHKRGH</sequence>
<feature type="compositionally biased region" description="Basic and acidic residues" evidence="1">
    <location>
        <begin position="504"/>
        <end position="518"/>
    </location>
</feature>
<feature type="region of interest" description="Disordered" evidence="1">
    <location>
        <begin position="417"/>
        <end position="518"/>
    </location>
</feature>
<protein>
    <submittedName>
        <fullName evidence="2">Uncharacterized protein</fullName>
    </submittedName>
</protein>
<evidence type="ECO:0000313" key="3">
    <source>
        <dbReference type="Proteomes" id="UP000248039"/>
    </source>
</evidence>
<organism evidence="2 3">
    <name type="scientific">Streptomyces tateyamensis</name>
    <dbReference type="NCBI Taxonomy" id="565073"/>
    <lineage>
        <taxon>Bacteria</taxon>
        <taxon>Bacillati</taxon>
        <taxon>Actinomycetota</taxon>
        <taxon>Actinomycetes</taxon>
        <taxon>Kitasatosporales</taxon>
        <taxon>Streptomycetaceae</taxon>
        <taxon>Streptomyces</taxon>
    </lineage>
</organism>
<feature type="region of interest" description="Disordered" evidence="1">
    <location>
        <begin position="737"/>
        <end position="756"/>
    </location>
</feature>
<gene>
    <name evidence="2" type="ORF">C7C46_04505</name>
</gene>
<dbReference type="Proteomes" id="UP000248039">
    <property type="component" value="Unassembled WGS sequence"/>
</dbReference>
<dbReference type="RefSeq" id="WP_110665927.1">
    <property type="nucleotide sequence ID" value="NZ_PYBW01000014.1"/>
</dbReference>
<dbReference type="OrthoDB" id="3304871at2"/>
<dbReference type="AlphaFoldDB" id="A0A2V4PMM1"/>
<reference evidence="2 3" key="1">
    <citation type="submission" date="2018-03" db="EMBL/GenBank/DDBJ databases">
        <title>Bioinformatic expansion and discovery of thiopeptide antibiotics.</title>
        <authorList>
            <person name="Schwalen C.J."/>
            <person name="Hudson G.A."/>
            <person name="Mitchell D.A."/>
        </authorList>
    </citation>
    <scope>NUCLEOTIDE SEQUENCE [LARGE SCALE GENOMIC DNA]</scope>
    <source>
        <strain evidence="2 3">ATCC 21389</strain>
    </source>
</reference>
<feature type="compositionally biased region" description="Polar residues" evidence="1">
    <location>
        <begin position="439"/>
        <end position="453"/>
    </location>
</feature>
<accession>A0A2V4PMM1</accession>